<comment type="caution">
    <text evidence="2">The sequence shown here is derived from an EMBL/GenBank/DDBJ whole genome shotgun (WGS) entry which is preliminary data.</text>
</comment>
<evidence type="ECO:0000313" key="2">
    <source>
        <dbReference type="EMBL" id="RTR19509.1"/>
    </source>
</evidence>
<dbReference type="Proteomes" id="UP000277007">
    <property type="component" value="Unassembled WGS sequence"/>
</dbReference>
<name>A0A3S0I0D5_9PROT</name>
<reference evidence="2 3" key="1">
    <citation type="submission" date="2018-12" db="EMBL/GenBank/DDBJ databases">
        <authorList>
            <person name="Yang Y."/>
        </authorList>
    </citation>
    <scope>NUCLEOTIDE SEQUENCE [LARGE SCALE GENOMIC DNA]</scope>
    <source>
        <strain evidence="2 3">L-25-5w-1</strain>
    </source>
</reference>
<dbReference type="AlphaFoldDB" id="A0A3S0I0D5"/>
<feature type="region of interest" description="Disordered" evidence="1">
    <location>
        <begin position="71"/>
        <end position="95"/>
    </location>
</feature>
<dbReference type="RefSeq" id="WP_126616151.1">
    <property type="nucleotide sequence ID" value="NZ_JBHUCY010000049.1"/>
</dbReference>
<accession>A0A3S0I0D5</accession>
<dbReference type="OrthoDB" id="7304822at2"/>
<proteinExistence type="predicted"/>
<protein>
    <submittedName>
        <fullName evidence="2">Uncharacterized protein</fullName>
    </submittedName>
</protein>
<organism evidence="2 3">
    <name type="scientific">Azospirillum griseum</name>
    <dbReference type="NCBI Taxonomy" id="2496639"/>
    <lineage>
        <taxon>Bacteria</taxon>
        <taxon>Pseudomonadati</taxon>
        <taxon>Pseudomonadota</taxon>
        <taxon>Alphaproteobacteria</taxon>
        <taxon>Rhodospirillales</taxon>
        <taxon>Azospirillaceae</taxon>
        <taxon>Azospirillum</taxon>
    </lineage>
</organism>
<sequence>MTPITQPSRSVFDTSPENLRPFLEGLAARVAAGSNWMVRKKTLCDLLLGLDAFFALPESERLAMLDTVAAPDDTGAEGDTPAANAPEDDGPEDGRADFREVLPIYVGAILEQLAEKSISSPEQAMIYMLSIHPEHHGAAEAWMLANPRHGKAVRKLIRTDRRYRQLMERLTPKDLDQDTAIA</sequence>
<evidence type="ECO:0000256" key="1">
    <source>
        <dbReference type="SAM" id="MobiDB-lite"/>
    </source>
</evidence>
<gene>
    <name evidence="2" type="ORF">EJ903_13540</name>
</gene>
<evidence type="ECO:0000313" key="3">
    <source>
        <dbReference type="Proteomes" id="UP000277007"/>
    </source>
</evidence>
<keyword evidence="3" id="KW-1185">Reference proteome</keyword>
<dbReference type="EMBL" id="RXMA01000011">
    <property type="protein sequence ID" value="RTR19509.1"/>
    <property type="molecule type" value="Genomic_DNA"/>
</dbReference>